<accession>A0A1M7GA29</accession>
<dbReference type="OrthoDB" id="7679123at2"/>
<organism evidence="2 3">
    <name type="scientific">Roseibium suaedae</name>
    <dbReference type="NCBI Taxonomy" id="735517"/>
    <lineage>
        <taxon>Bacteria</taxon>
        <taxon>Pseudomonadati</taxon>
        <taxon>Pseudomonadota</taxon>
        <taxon>Alphaproteobacteria</taxon>
        <taxon>Hyphomicrobiales</taxon>
        <taxon>Stappiaceae</taxon>
        <taxon>Roseibium</taxon>
    </lineage>
</organism>
<evidence type="ECO:0000313" key="2">
    <source>
        <dbReference type="EMBL" id="SHM13254.1"/>
    </source>
</evidence>
<evidence type="ECO:0000259" key="1">
    <source>
        <dbReference type="Pfam" id="PF06568"/>
    </source>
</evidence>
<gene>
    <name evidence="2" type="ORF">SAMN05444272_1861</name>
</gene>
<reference evidence="2 3" key="1">
    <citation type="submission" date="2016-11" db="EMBL/GenBank/DDBJ databases">
        <authorList>
            <person name="Jaros S."/>
            <person name="Januszkiewicz K."/>
            <person name="Wedrychowicz H."/>
        </authorList>
    </citation>
    <scope>NUCLEOTIDE SEQUENCE [LARGE SCALE GENOMIC DNA]</scope>
    <source>
        <strain evidence="2 3">DSM 22153</strain>
    </source>
</reference>
<feature type="domain" description="YjiS-like" evidence="1">
    <location>
        <begin position="28"/>
        <end position="63"/>
    </location>
</feature>
<dbReference type="Proteomes" id="UP000186002">
    <property type="component" value="Unassembled WGS sequence"/>
</dbReference>
<dbReference type="RefSeq" id="WP_073013777.1">
    <property type="nucleotide sequence ID" value="NZ_FRBW01000002.1"/>
</dbReference>
<protein>
    <submittedName>
        <fullName evidence="2">Uncharacterized conserved protein YjiS, DUF1127 family</fullName>
    </submittedName>
</protein>
<dbReference type="AlphaFoldDB" id="A0A1M7GA29"/>
<dbReference type="Pfam" id="PF06568">
    <property type="entry name" value="YjiS-like"/>
    <property type="match status" value="1"/>
</dbReference>
<sequence>MPYVQTSGACVQRECVRDEGRGVWWLILQRVQIWRQVRRSRKLLENLPDHALLDLGLTRADVRREVARSFWDHNRTG</sequence>
<name>A0A1M7GA29_9HYPH</name>
<proteinExistence type="predicted"/>
<dbReference type="InterPro" id="IPR009506">
    <property type="entry name" value="YjiS-like"/>
</dbReference>
<dbReference type="EMBL" id="FRBW01000002">
    <property type="protein sequence ID" value="SHM13254.1"/>
    <property type="molecule type" value="Genomic_DNA"/>
</dbReference>
<evidence type="ECO:0000313" key="3">
    <source>
        <dbReference type="Proteomes" id="UP000186002"/>
    </source>
</evidence>
<keyword evidence="3" id="KW-1185">Reference proteome</keyword>